<reference evidence="1" key="2">
    <citation type="journal article" date="2015" name="Data Brief">
        <title>Shoot transcriptome of the giant reed, Arundo donax.</title>
        <authorList>
            <person name="Barrero R.A."/>
            <person name="Guerrero F.D."/>
            <person name="Moolhuijzen P."/>
            <person name="Goolsby J.A."/>
            <person name="Tidwell J."/>
            <person name="Bellgard S.E."/>
            <person name="Bellgard M.I."/>
        </authorList>
    </citation>
    <scope>NUCLEOTIDE SEQUENCE</scope>
    <source>
        <tissue evidence="1">Shoot tissue taken approximately 20 cm above the soil surface</tissue>
    </source>
</reference>
<proteinExistence type="predicted"/>
<organism evidence="1">
    <name type="scientific">Arundo donax</name>
    <name type="common">Giant reed</name>
    <name type="synonym">Donax arundinaceus</name>
    <dbReference type="NCBI Taxonomy" id="35708"/>
    <lineage>
        <taxon>Eukaryota</taxon>
        <taxon>Viridiplantae</taxon>
        <taxon>Streptophyta</taxon>
        <taxon>Embryophyta</taxon>
        <taxon>Tracheophyta</taxon>
        <taxon>Spermatophyta</taxon>
        <taxon>Magnoliopsida</taxon>
        <taxon>Liliopsida</taxon>
        <taxon>Poales</taxon>
        <taxon>Poaceae</taxon>
        <taxon>PACMAD clade</taxon>
        <taxon>Arundinoideae</taxon>
        <taxon>Arundineae</taxon>
        <taxon>Arundo</taxon>
    </lineage>
</organism>
<dbReference type="AlphaFoldDB" id="A0A0A9BBP1"/>
<reference evidence="1" key="1">
    <citation type="submission" date="2014-09" db="EMBL/GenBank/DDBJ databases">
        <authorList>
            <person name="Magalhaes I.L.F."/>
            <person name="Oliveira U."/>
            <person name="Santos F.R."/>
            <person name="Vidigal T.H.D.A."/>
            <person name="Brescovit A.D."/>
            <person name="Santos A.J."/>
        </authorList>
    </citation>
    <scope>NUCLEOTIDE SEQUENCE</scope>
    <source>
        <tissue evidence="1">Shoot tissue taken approximately 20 cm above the soil surface</tissue>
    </source>
</reference>
<evidence type="ECO:0000313" key="1">
    <source>
        <dbReference type="EMBL" id="JAD56717.1"/>
    </source>
</evidence>
<name>A0A0A9BBP1_ARUDO</name>
<sequence>MFGSLVEDKHKVTKPRLRLKLYAINLFFKSYR</sequence>
<dbReference type="EMBL" id="GBRH01241178">
    <property type="protein sequence ID" value="JAD56717.1"/>
    <property type="molecule type" value="Transcribed_RNA"/>
</dbReference>
<accession>A0A0A9BBP1</accession>
<protein>
    <submittedName>
        <fullName evidence="1">Uncharacterized protein</fullName>
    </submittedName>
</protein>